<feature type="region of interest" description="Disordered" evidence="1">
    <location>
        <begin position="308"/>
        <end position="344"/>
    </location>
</feature>
<comment type="caution">
    <text evidence="2">The sequence shown here is derived from an EMBL/GenBank/DDBJ whole genome shotgun (WGS) entry which is preliminary data.</text>
</comment>
<protein>
    <submittedName>
        <fullName evidence="2">Uncharacterized protein</fullName>
    </submittedName>
</protein>
<keyword evidence="3" id="KW-1185">Reference proteome</keyword>
<evidence type="ECO:0000313" key="2">
    <source>
        <dbReference type="EMBL" id="KAJ7702871.1"/>
    </source>
</evidence>
<proteinExistence type="predicted"/>
<sequence>MSNEKELNAFKLKFNSFFSGDFQEVIWYLSNIAVEHRDLYQVLKLVNSRIKEHRSTGTSSNATHRQKRSLVYNLQLQQSPLSVDEILAMNPLDPAAPPGSLRNPCVIWCKRDLHFSPPLCTVLATTRCHPHSSDYVCDEAAGVFRLGSADSAVFLAWLKDVVDVPVAERRNVRPVGPDKMVQVGLNAGPHHAQVFRLAKSYTKLLDNITKTEHHSNIIAVTTTVWAAAETWLPTDITHHKLKNIPGPESLPVMWAKVQRAPPEAYLTVDYSASLHVDPCYVLGACAVSVNVNRTIDLPSASLPVDSFPAATPTSNTPSSSLCPSTRSQSGSSPPKVDPATKHPVQIMRSKGWKGIINRRWNSSVMSTWKEYLRGSVTA</sequence>
<dbReference type="Proteomes" id="UP001215598">
    <property type="component" value="Unassembled WGS sequence"/>
</dbReference>
<reference evidence="2" key="1">
    <citation type="submission" date="2023-03" db="EMBL/GenBank/DDBJ databases">
        <title>Massive genome expansion in bonnet fungi (Mycena s.s.) driven by repeated elements and novel gene families across ecological guilds.</title>
        <authorList>
            <consortium name="Lawrence Berkeley National Laboratory"/>
            <person name="Harder C.B."/>
            <person name="Miyauchi S."/>
            <person name="Viragh M."/>
            <person name="Kuo A."/>
            <person name="Thoen E."/>
            <person name="Andreopoulos B."/>
            <person name="Lu D."/>
            <person name="Skrede I."/>
            <person name="Drula E."/>
            <person name="Henrissat B."/>
            <person name="Morin E."/>
            <person name="Kohler A."/>
            <person name="Barry K."/>
            <person name="LaButti K."/>
            <person name="Morin E."/>
            <person name="Salamov A."/>
            <person name="Lipzen A."/>
            <person name="Mereny Z."/>
            <person name="Hegedus B."/>
            <person name="Baldrian P."/>
            <person name="Stursova M."/>
            <person name="Weitz H."/>
            <person name="Taylor A."/>
            <person name="Grigoriev I.V."/>
            <person name="Nagy L.G."/>
            <person name="Martin F."/>
            <person name="Kauserud H."/>
        </authorList>
    </citation>
    <scope>NUCLEOTIDE SEQUENCE</scope>
    <source>
        <strain evidence="2">CBHHK182m</strain>
    </source>
</reference>
<evidence type="ECO:0000313" key="3">
    <source>
        <dbReference type="Proteomes" id="UP001215598"/>
    </source>
</evidence>
<name>A0AAD7DYS7_9AGAR</name>
<dbReference type="EMBL" id="JARKIB010000509">
    <property type="protein sequence ID" value="KAJ7702871.1"/>
    <property type="molecule type" value="Genomic_DNA"/>
</dbReference>
<organism evidence="2 3">
    <name type="scientific">Mycena metata</name>
    <dbReference type="NCBI Taxonomy" id="1033252"/>
    <lineage>
        <taxon>Eukaryota</taxon>
        <taxon>Fungi</taxon>
        <taxon>Dikarya</taxon>
        <taxon>Basidiomycota</taxon>
        <taxon>Agaricomycotina</taxon>
        <taxon>Agaricomycetes</taxon>
        <taxon>Agaricomycetidae</taxon>
        <taxon>Agaricales</taxon>
        <taxon>Marasmiineae</taxon>
        <taxon>Mycenaceae</taxon>
        <taxon>Mycena</taxon>
    </lineage>
</organism>
<dbReference type="AlphaFoldDB" id="A0AAD7DYS7"/>
<accession>A0AAD7DYS7</accession>
<evidence type="ECO:0000256" key="1">
    <source>
        <dbReference type="SAM" id="MobiDB-lite"/>
    </source>
</evidence>
<gene>
    <name evidence="2" type="ORF">B0H16DRAFT_1831397</name>
</gene>
<feature type="compositionally biased region" description="Low complexity" evidence="1">
    <location>
        <begin position="308"/>
        <end position="325"/>
    </location>
</feature>